<comment type="function">
    <text evidence="4 5">Gas vesicles are hollow, gas filled proteinaceous nanostructures found in some microorganisms. During planktonic growth they allow positioning of the organism at a favorable depth for light or nutrient acquisition. GvpA forms the protein shell.</text>
</comment>
<dbReference type="Pfam" id="PF00741">
    <property type="entry name" value="Gas_vesicle"/>
    <property type="match status" value="1"/>
</dbReference>
<dbReference type="PROSITE" id="PS00234">
    <property type="entry name" value="GAS_VESICLE_A_1"/>
    <property type="match status" value="1"/>
</dbReference>
<gene>
    <name evidence="4" type="primary">gvpA</name>
    <name evidence="6" type="ORF">Drose_19125</name>
</gene>
<evidence type="ECO:0000256" key="5">
    <source>
        <dbReference type="RuleBase" id="RU000632"/>
    </source>
</evidence>
<dbReference type="InterPro" id="IPR047870">
    <property type="entry name" value="Gas_vesicle_GvpA"/>
</dbReference>
<comment type="subunit">
    <text evidence="4 5">The gas vesicle shell is 2 nm thick and consists of a single layer of this protein. It forms helical ribs nearly perpendicular to the long axis of the vesicle.</text>
</comment>
<evidence type="ECO:0000256" key="2">
    <source>
        <dbReference type="ARBA" id="ARBA00035629"/>
    </source>
</evidence>
<dbReference type="InterPro" id="IPR050530">
    <property type="entry name" value="GvpA"/>
</dbReference>
<dbReference type="RefSeq" id="WP_260722686.1">
    <property type="nucleotide sequence ID" value="NZ_BAAABS010000021.1"/>
</dbReference>
<dbReference type="InterPro" id="IPR000638">
    <property type="entry name" value="Gas-vesicle_GvpA-like"/>
</dbReference>
<evidence type="ECO:0000256" key="3">
    <source>
        <dbReference type="ARBA" id="ARBA00035646"/>
    </source>
</evidence>
<reference evidence="6" key="1">
    <citation type="submission" date="2021-04" db="EMBL/GenBank/DDBJ databases">
        <title>Biosynthetic gene clusters of Dactylosporangioum roseum.</title>
        <authorList>
            <person name="Hartkoorn R.C."/>
            <person name="Beaudoing E."/>
            <person name="Hot D."/>
            <person name="Moureu S."/>
        </authorList>
    </citation>
    <scope>NUCLEOTIDE SEQUENCE</scope>
    <source>
        <strain evidence="6">NRRL B-16295</strain>
    </source>
</reference>
<dbReference type="EMBL" id="CP073721">
    <property type="protein sequence ID" value="UWZ33435.1"/>
    <property type="molecule type" value="Genomic_DNA"/>
</dbReference>
<organism evidence="6 7">
    <name type="scientific">Dactylosporangium roseum</name>
    <dbReference type="NCBI Taxonomy" id="47989"/>
    <lineage>
        <taxon>Bacteria</taxon>
        <taxon>Bacillati</taxon>
        <taxon>Actinomycetota</taxon>
        <taxon>Actinomycetes</taxon>
        <taxon>Micromonosporales</taxon>
        <taxon>Micromonosporaceae</taxon>
        <taxon>Dactylosporangium</taxon>
    </lineage>
</organism>
<proteinExistence type="inferred from homology"/>
<dbReference type="Proteomes" id="UP001058271">
    <property type="component" value="Chromosome"/>
</dbReference>
<accession>A0ABY5YXB7</accession>
<dbReference type="PROSITE" id="PS00669">
    <property type="entry name" value="GAS_VESICLE_A_2"/>
    <property type="match status" value="1"/>
</dbReference>
<protein>
    <recommendedName>
        <fullName evidence="4">Gas vesicle protein A</fullName>
        <shortName evidence="4">GVP</shortName>
    </recommendedName>
</protein>
<keyword evidence="1 4" id="KW-0304">Gas vesicle</keyword>
<dbReference type="PANTHER" id="PTHR35344:SF4">
    <property type="entry name" value="GAS VESICLE PROTEIN A1"/>
    <property type="match status" value="1"/>
</dbReference>
<sequence length="131" mass="14053">MSIVSSAPTGGRSSSLADVIDTVLDKGIVIDAHVSVALVGIEVLTINARVVVASVDTYLRFAEAANRLDLKAQEGRGLGDLVEGAVAGPMKRRAIEHTGERLLEKAGEVIGEIVRPPERERQRDRQGRRDS</sequence>
<name>A0ABY5YXB7_9ACTN</name>
<dbReference type="HAMAP" id="MF_00576">
    <property type="entry name" value="Gas_vesicle_A"/>
    <property type="match status" value="1"/>
</dbReference>
<comment type="similarity">
    <text evidence="3 4 5">Belongs to the gas vesicle GvpA family.</text>
</comment>
<evidence type="ECO:0000313" key="6">
    <source>
        <dbReference type="EMBL" id="UWZ33435.1"/>
    </source>
</evidence>
<keyword evidence="7" id="KW-1185">Reference proteome</keyword>
<comment type="subcellular location">
    <subcellularLocation>
        <location evidence="2 4 5">Gas vesicle shell</location>
    </subcellularLocation>
</comment>
<evidence type="ECO:0000256" key="1">
    <source>
        <dbReference type="ARBA" id="ARBA00022987"/>
    </source>
</evidence>
<dbReference type="PANTHER" id="PTHR35344">
    <property type="entry name" value="GAS VESICLE STRUCTURAL PROTEIN 2-RELATED"/>
    <property type="match status" value="1"/>
</dbReference>
<evidence type="ECO:0000256" key="4">
    <source>
        <dbReference type="HAMAP-Rule" id="MF_00576"/>
    </source>
</evidence>
<evidence type="ECO:0000313" key="7">
    <source>
        <dbReference type="Proteomes" id="UP001058271"/>
    </source>
</evidence>
<dbReference type="InterPro" id="IPR018493">
    <property type="entry name" value="GvpA-like_CS"/>
</dbReference>